<dbReference type="Proteomes" id="UP001457282">
    <property type="component" value="Unassembled WGS sequence"/>
</dbReference>
<organism evidence="1 2">
    <name type="scientific">Rubus argutus</name>
    <name type="common">Southern blackberry</name>
    <dbReference type="NCBI Taxonomy" id="59490"/>
    <lineage>
        <taxon>Eukaryota</taxon>
        <taxon>Viridiplantae</taxon>
        <taxon>Streptophyta</taxon>
        <taxon>Embryophyta</taxon>
        <taxon>Tracheophyta</taxon>
        <taxon>Spermatophyta</taxon>
        <taxon>Magnoliopsida</taxon>
        <taxon>eudicotyledons</taxon>
        <taxon>Gunneridae</taxon>
        <taxon>Pentapetalae</taxon>
        <taxon>rosids</taxon>
        <taxon>fabids</taxon>
        <taxon>Rosales</taxon>
        <taxon>Rosaceae</taxon>
        <taxon>Rosoideae</taxon>
        <taxon>Rosoideae incertae sedis</taxon>
        <taxon>Rubus</taxon>
    </lineage>
</organism>
<name>A0AAW1WBU7_RUBAR</name>
<gene>
    <name evidence="1" type="ORF">M0R45_029999</name>
</gene>
<evidence type="ECO:0000313" key="1">
    <source>
        <dbReference type="EMBL" id="KAK9921490.1"/>
    </source>
</evidence>
<sequence>MRSKSKLESDGWDSTHSIVVRNRLGPLPMLSLNKRLQDCDFSLWMLYAFPFHILRKHNSDQLFYMNFDASHSNECCV</sequence>
<evidence type="ECO:0000313" key="2">
    <source>
        <dbReference type="Proteomes" id="UP001457282"/>
    </source>
</evidence>
<comment type="caution">
    <text evidence="1">The sequence shown here is derived from an EMBL/GenBank/DDBJ whole genome shotgun (WGS) entry which is preliminary data.</text>
</comment>
<accession>A0AAW1WBU7</accession>
<keyword evidence="2" id="KW-1185">Reference proteome</keyword>
<dbReference type="AlphaFoldDB" id="A0AAW1WBU7"/>
<dbReference type="EMBL" id="JBEDUW010000006">
    <property type="protein sequence ID" value="KAK9921490.1"/>
    <property type="molecule type" value="Genomic_DNA"/>
</dbReference>
<proteinExistence type="predicted"/>
<reference evidence="1 2" key="1">
    <citation type="journal article" date="2023" name="G3 (Bethesda)">
        <title>A chromosome-length genome assembly and annotation of blackberry (Rubus argutus, cv. 'Hillquist').</title>
        <authorList>
            <person name="Bruna T."/>
            <person name="Aryal R."/>
            <person name="Dudchenko O."/>
            <person name="Sargent D.J."/>
            <person name="Mead D."/>
            <person name="Buti M."/>
            <person name="Cavallini A."/>
            <person name="Hytonen T."/>
            <person name="Andres J."/>
            <person name="Pham M."/>
            <person name="Weisz D."/>
            <person name="Mascagni F."/>
            <person name="Usai G."/>
            <person name="Natali L."/>
            <person name="Bassil N."/>
            <person name="Fernandez G.E."/>
            <person name="Lomsadze A."/>
            <person name="Armour M."/>
            <person name="Olukolu B."/>
            <person name="Poorten T."/>
            <person name="Britton C."/>
            <person name="Davik J."/>
            <person name="Ashrafi H."/>
            <person name="Aiden E.L."/>
            <person name="Borodovsky M."/>
            <person name="Worthington M."/>
        </authorList>
    </citation>
    <scope>NUCLEOTIDE SEQUENCE [LARGE SCALE GENOMIC DNA]</scope>
    <source>
        <strain evidence="1">PI 553951</strain>
    </source>
</reference>
<protein>
    <submittedName>
        <fullName evidence="1">Uncharacterized protein</fullName>
    </submittedName>
</protein>